<dbReference type="Proteomes" id="UP000016638">
    <property type="component" value="Unassembled WGS sequence"/>
</dbReference>
<dbReference type="PATRIC" id="fig|1125712.3.peg.2315"/>
<dbReference type="PANTHER" id="PTHR48081:SF8">
    <property type="entry name" value="ALPHA_BETA HYDROLASE FOLD-3 DOMAIN-CONTAINING PROTEIN-RELATED"/>
    <property type="match status" value="1"/>
</dbReference>
<dbReference type="InterPro" id="IPR013094">
    <property type="entry name" value="AB_hydrolase_3"/>
</dbReference>
<dbReference type="PANTHER" id="PTHR48081">
    <property type="entry name" value="AB HYDROLASE SUPERFAMILY PROTEIN C4A8.06C"/>
    <property type="match status" value="1"/>
</dbReference>
<reference evidence="4 5" key="1">
    <citation type="submission" date="2013-08" db="EMBL/GenBank/DDBJ databases">
        <authorList>
            <person name="Durkin A.S."/>
            <person name="Haft D.R."/>
            <person name="McCorrison J."/>
            <person name="Torralba M."/>
            <person name="Gillis M."/>
            <person name="Haft D.H."/>
            <person name="Methe B."/>
            <person name="Sutton G."/>
            <person name="Nelson K.E."/>
        </authorList>
    </citation>
    <scope>NUCLEOTIDE SEQUENCE [LARGE SCALE GENOMIC DNA]</scope>
    <source>
        <strain evidence="4 5">F0195</strain>
    </source>
</reference>
<dbReference type="EMBL" id="AWEZ01000069">
    <property type="protein sequence ID" value="ERL06168.1"/>
    <property type="molecule type" value="Genomic_DNA"/>
</dbReference>
<evidence type="ECO:0000313" key="4">
    <source>
        <dbReference type="EMBL" id="ERL06168.1"/>
    </source>
</evidence>
<sequence>MTSAFAHLMNVVFRLMPQDEPGQSHDYVAERQRNDRKPPRPPRGVVVEQIDLNGLGGERVTKPGNHHGWVLYIHGGGFTVGSARERREICQYIADRLGYNCVSCNYRLAPEHLWSSQMDDAFAAWQGLLTLGVDPSEVILAGESAGGTLALSLALLLKQRGMAQPKGIVALSASVTQAEVLASHRANADTDYMLRHAVEQGQLRLVYGKHRDDRAFLRDPIVSPLYGDYAGLPPVFLSASDTEALLDDSRELHQRLCDAGHPCAIDIQHGCCHALQVFTRMPEARAALAAAFAFMDGGGR</sequence>
<dbReference type="GO" id="GO:0016787">
    <property type="term" value="F:hydrolase activity"/>
    <property type="evidence" value="ECO:0007669"/>
    <property type="project" value="UniProtKB-KW"/>
</dbReference>
<proteinExistence type="predicted"/>
<accession>U2TIY4</accession>
<dbReference type="InterPro" id="IPR029058">
    <property type="entry name" value="AB_hydrolase_fold"/>
</dbReference>
<evidence type="ECO:0000256" key="2">
    <source>
        <dbReference type="SAM" id="MobiDB-lite"/>
    </source>
</evidence>
<name>U2TIY4_9ACTN</name>
<feature type="compositionally biased region" description="Basic and acidic residues" evidence="2">
    <location>
        <begin position="27"/>
        <end position="38"/>
    </location>
</feature>
<dbReference type="eggNOG" id="COG0657">
    <property type="taxonomic scope" value="Bacteria"/>
</dbReference>
<dbReference type="STRING" id="1125712.HMPREF1316_0655"/>
<dbReference type="Gene3D" id="3.40.50.1820">
    <property type="entry name" value="alpha/beta hydrolase"/>
    <property type="match status" value="1"/>
</dbReference>
<protein>
    <submittedName>
        <fullName evidence="4">Hydrolase, alpha/beta domain protein</fullName>
    </submittedName>
</protein>
<feature type="region of interest" description="Disordered" evidence="2">
    <location>
        <begin position="22"/>
        <end position="44"/>
    </location>
</feature>
<dbReference type="SUPFAM" id="SSF53474">
    <property type="entry name" value="alpha/beta-Hydrolases"/>
    <property type="match status" value="1"/>
</dbReference>
<evidence type="ECO:0000313" key="5">
    <source>
        <dbReference type="Proteomes" id="UP000016638"/>
    </source>
</evidence>
<comment type="caution">
    <text evidence="4">The sequence shown here is derived from an EMBL/GenBank/DDBJ whole genome shotgun (WGS) entry which is preliminary data.</text>
</comment>
<dbReference type="AlphaFoldDB" id="U2TIY4"/>
<dbReference type="Pfam" id="PF07859">
    <property type="entry name" value="Abhydrolase_3"/>
    <property type="match status" value="1"/>
</dbReference>
<organism evidence="4 5">
    <name type="scientific">Olsenella profusa F0195</name>
    <dbReference type="NCBI Taxonomy" id="1125712"/>
    <lineage>
        <taxon>Bacteria</taxon>
        <taxon>Bacillati</taxon>
        <taxon>Actinomycetota</taxon>
        <taxon>Coriobacteriia</taxon>
        <taxon>Coriobacteriales</taxon>
        <taxon>Atopobiaceae</taxon>
        <taxon>Olsenella</taxon>
    </lineage>
</organism>
<evidence type="ECO:0000259" key="3">
    <source>
        <dbReference type="Pfam" id="PF07859"/>
    </source>
</evidence>
<feature type="domain" description="Alpha/beta hydrolase fold-3" evidence="3">
    <location>
        <begin position="70"/>
        <end position="275"/>
    </location>
</feature>
<evidence type="ECO:0000256" key="1">
    <source>
        <dbReference type="ARBA" id="ARBA00022801"/>
    </source>
</evidence>
<dbReference type="InterPro" id="IPR050300">
    <property type="entry name" value="GDXG_lipolytic_enzyme"/>
</dbReference>
<keyword evidence="1 4" id="KW-0378">Hydrolase</keyword>
<gene>
    <name evidence="4" type="ORF">HMPREF1316_0655</name>
</gene>
<dbReference type="RefSeq" id="WP_021727224.1">
    <property type="nucleotide sequence ID" value="NZ_AWEZ01000069.1"/>
</dbReference>
<keyword evidence="5" id="KW-1185">Reference proteome</keyword>